<gene>
    <name evidence="5" type="ORF">EKG83_15920</name>
</gene>
<dbReference type="OrthoDB" id="286404at2"/>
<sequence length="281" mass="29889">MAGKVALITGAARGMGRSHAVRLAQEGADIVAVDLCADVETTPYPGSGSQDLATTTHMVEQLGRRVIARQADTRDLKELQAVVDEAVAEFGHVDVVCANAGISSFGFAWELSEETWQEMIDVNLTGSWKTVKAVIPHMIERNRGGSIVFISSVSGLIGVPTMAHYTASKHGVVGLMRALAAELAPYNIRVNTVNPGNVDTPMVNNATMRKLFLPEIPDPTPEDADNAMKGMSALPVGWMDSRGISDAVLYLASDEARHVTGIALPVDAGMMIPNKLPADKT</sequence>
<dbReference type="AlphaFoldDB" id="A0A5Q0HD78"/>
<dbReference type="InterPro" id="IPR023985">
    <property type="entry name" value="SDR_subfam_1"/>
</dbReference>
<dbReference type="FunFam" id="3.40.50.720:FF:000084">
    <property type="entry name" value="Short-chain dehydrogenase reductase"/>
    <property type="match status" value="1"/>
</dbReference>
<dbReference type="PANTHER" id="PTHR24321:SF8">
    <property type="entry name" value="ESTRADIOL 17-BETA-DEHYDROGENASE 8-RELATED"/>
    <property type="match status" value="1"/>
</dbReference>
<evidence type="ECO:0000256" key="4">
    <source>
        <dbReference type="RuleBase" id="RU000363"/>
    </source>
</evidence>
<evidence type="ECO:0000256" key="2">
    <source>
        <dbReference type="ARBA" id="ARBA00023002"/>
    </source>
</evidence>
<keyword evidence="3" id="KW-0520">NAD</keyword>
<dbReference type="RefSeq" id="WP_051765824.1">
    <property type="nucleotide sequence ID" value="NZ_CP034550.1"/>
</dbReference>
<name>A0A5Q0HD78_SACSY</name>
<dbReference type="PRINTS" id="PR00080">
    <property type="entry name" value="SDRFAMILY"/>
</dbReference>
<dbReference type="InterPro" id="IPR036291">
    <property type="entry name" value="NAD(P)-bd_dom_sf"/>
</dbReference>
<comment type="similarity">
    <text evidence="1 4">Belongs to the short-chain dehydrogenases/reductases (SDR) family.</text>
</comment>
<organism evidence="5 6">
    <name type="scientific">Saccharothrix syringae</name>
    <name type="common">Nocardiopsis syringae</name>
    <dbReference type="NCBI Taxonomy" id="103733"/>
    <lineage>
        <taxon>Bacteria</taxon>
        <taxon>Bacillati</taxon>
        <taxon>Actinomycetota</taxon>
        <taxon>Actinomycetes</taxon>
        <taxon>Pseudonocardiales</taxon>
        <taxon>Pseudonocardiaceae</taxon>
        <taxon>Saccharothrix</taxon>
    </lineage>
</organism>
<dbReference type="InterPro" id="IPR002347">
    <property type="entry name" value="SDR_fam"/>
</dbReference>
<dbReference type="GO" id="GO:0016491">
    <property type="term" value="F:oxidoreductase activity"/>
    <property type="evidence" value="ECO:0007669"/>
    <property type="project" value="UniProtKB-KW"/>
</dbReference>
<dbReference type="NCBIfam" id="TIGR03971">
    <property type="entry name" value="SDR_subfam_1"/>
    <property type="match status" value="1"/>
</dbReference>
<dbReference type="PROSITE" id="PS00061">
    <property type="entry name" value="ADH_SHORT"/>
    <property type="match status" value="1"/>
</dbReference>
<dbReference type="Proteomes" id="UP000325787">
    <property type="component" value="Chromosome"/>
</dbReference>
<dbReference type="KEGG" id="ssyi:EKG83_15920"/>
<reference evidence="6" key="1">
    <citation type="journal article" date="2021" name="Curr. Microbiol.">
        <title>Complete genome of nocamycin-producing strain Saccharothrix syringae NRRL B-16468 reveals the biosynthetic potential for secondary metabolites.</title>
        <authorList>
            <person name="Mo X."/>
            <person name="Yang S."/>
        </authorList>
    </citation>
    <scope>NUCLEOTIDE SEQUENCE [LARGE SCALE GENOMIC DNA]</scope>
    <source>
        <strain evidence="6">ATCC 51364 / DSM 43886 / JCM 6844 / KCTC 9398 / NBRC 14523 / NRRL B-16468 / INA 2240</strain>
    </source>
</reference>
<dbReference type="PRINTS" id="PR00081">
    <property type="entry name" value="GDHRDH"/>
</dbReference>
<dbReference type="SUPFAM" id="SSF51735">
    <property type="entry name" value="NAD(P)-binding Rossmann-fold domains"/>
    <property type="match status" value="1"/>
</dbReference>
<dbReference type="Gene3D" id="3.40.50.720">
    <property type="entry name" value="NAD(P)-binding Rossmann-like Domain"/>
    <property type="match status" value="1"/>
</dbReference>
<proteinExistence type="inferred from homology"/>
<evidence type="ECO:0000313" key="5">
    <source>
        <dbReference type="EMBL" id="QFZ24267.1"/>
    </source>
</evidence>
<dbReference type="Pfam" id="PF00106">
    <property type="entry name" value="adh_short"/>
    <property type="match status" value="1"/>
</dbReference>
<keyword evidence="2" id="KW-0560">Oxidoreductase</keyword>
<dbReference type="InterPro" id="IPR020904">
    <property type="entry name" value="Sc_DH/Rdtase_CS"/>
</dbReference>
<evidence type="ECO:0000313" key="6">
    <source>
        <dbReference type="Proteomes" id="UP000325787"/>
    </source>
</evidence>
<evidence type="ECO:0000256" key="1">
    <source>
        <dbReference type="ARBA" id="ARBA00006484"/>
    </source>
</evidence>
<protein>
    <submittedName>
        <fullName evidence="5">NAD(P)-dependent oxidoreductase</fullName>
    </submittedName>
</protein>
<dbReference type="PANTHER" id="PTHR24321">
    <property type="entry name" value="DEHYDROGENASES, SHORT CHAIN"/>
    <property type="match status" value="1"/>
</dbReference>
<evidence type="ECO:0000256" key="3">
    <source>
        <dbReference type="ARBA" id="ARBA00023027"/>
    </source>
</evidence>
<dbReference type="EMBL" id="CP034550">
    <property type="protein sequence ID" value="QFZ24267.1"/>
    <property type="molecule type" value="Genomic_DNA"/>
</dbReference>
<accession>A0A5Q0HD78</accession>
<keyword evidence="6" id="KW-1185">Reference proteome</keyword>
<dbReference type="NCBIfam" id="NF009467">
    <property type="entry name" value="PRK12826.1-3"/>
    <property type="match status" value="1"/>
</dbReference>
<dbReference type="CDD" id="cd05233">
    <property type="entry name" value="SDR_c"/>
    <property type="match status" value="1"/>
</dbReference>